<feature type="domain" description="Ice-binding protein C-terminal" evidence="1">
    <location>
        <begin position="166"/>
        <end position="187"/>
    </location>
</feature>
<gene>
    <name evidence="2" type="ORF">GALL_107440</name>
</gene>
<accession>A0A1J5SGW7</accession>
<sequence length="189" mass="19113">MRNWLAALAATPLLLAASNNAQADFSGAYDPGNWVKTISDGGSINTAAAPTSVTFTGGNSGSGNPSSQIMQITIPVTGTLSFDWQYVTSDSNPTYDPFGYILNGTPYQLTNDNGTATQGGGISLLLTSGNIFAFDQYSTDSIGGAGVTTISNFSGPAGAQGPGTNVPEPATLALLGLSLLGLAASRKVP</sequence>
<comment type="caution">
    <text evidence="2">The sequence shown here is derived from an EMBL/GenBank/DDBJ whole genome shotgun (WGS) entry which is preliminary data.</text>
</comment>
<dbReference type="EMBL" id="MLJW01000039">
    <property type="protein sequence ID" value="OIR07155.1"/>
    <property type="molecule type" value="Genomic_DNA"/>
</dbReference>
<evidence type="ECO:0000259" key="1">
    <source>
        <dbReference type="Pfam" id="PF07589"/>
    </source>
</evidence>
<dbReference type="InterPro" id="IPR013424">
    <property type="entry name" value="Ice-binding_C"/>
</dbReference>
<dbReference type="Pfam" id="PF07589">
    <property type="entry name" value="PEP-CTERM"/>
    <property type="match status" value="1"/>
</dbReference>
<evidence type="ECO:0000313" key="2">
    <source>
        <dbReference type="EMBL" id="OIR07155.1"/>
    </source>
</evidence>
<name>A0A1J5SGW7_9ZZZZ</name>
<dbReference type="NCBIfam" id="TIGR02595">
    <property type="entry name" value="PEP_CTERM"/>
    <property type="match status" value="1"/>
</dbReference>
<dbReference type="AlphaFoldDB" id="A0A1J5SGW7"/>
<organism evidence="2">
    <name type="scientific">mine drainage metagenome</name>
    <dbReference type="NCBI Taxonomy" id="410659"/>
    <lineage>
        <taxon>unclassified sequences</taxon>
        <taxon>metagenomes</taxon>
        <taxon>ecological metagenomes</taxon>
    </lineage>
</organism>
<proteinExistence type="predicted"/>
<reference evidence="2" key="1">
    <citation type="submission" date="2016-10" db="EMBL/GenBank/DDBJ databases">
        <title>Sequence of Gallionella enrichment culture.</title>
        <authorList>
            <person name="Poehlein A."/>
            <person name="Muehling M."/>
            <person name="Daniel R."/>
        </authorList>
    </citation>
    <scope>NUCLEOTIDE SEQUENCE</scope>
</reference>
<protein>
    <submittedName>
        <fullName evidence="2">PEP-CTERM motif protein</fullName>
    </submittedName>
</protein>